<gene>
    <name evidence="6" type="ORF">LCGC14_1073790</name>
</gene>
<keyword evidence="2" id="KW-0645">Protease</keyword>
<evidence type="ECO:0000313" key="6">
    <source>
        <dbReference type="EMBL" id="KKN06773.1"/>
    </source>
</evidence>
<accession>A0A0F9QNA4</accession>
<keyword evidence="3" id="KW-0378">Hydrolase</keyword>
<dbReference type="InterPro" id="IPR054613">
    <property type="entry name" value="Peptidase_S78_dom"/>
</dbReference>
<protein>
    <recommendedName>
        <fullName evidence="5">Prohead serine protease domain-containing protein</fullName>
    </recommendedName>
</protein>
<feature type="region of interest" description="Disordered" evidence="4">
    <location>
        <begin position="171"/>
        <end position="226"/>
    </location>
</feature>
<dbReference type="Pfam" id="PF04586">
    <property type="entry name" value="Peptidase_S78"/>
    <property type="match status" value="1"/>
</dbReference>
<dbReference type="InterPro" id="IPR006433">
    <property type="entry name" value="Prohead_protease"/>
</dbReference>
<sequence>MAKDNELERRILTVEDMELRVTDGDNPKIIGYVAKFGRWSLDLGGFKEKIRKGAFDEALEKSDVRALKNHDPNLLLGRMASGTLELKTNSVGLISEIDPPNTTTGKDTIEEIRRKDITGMSFSFTTAEDDWKYLEDGSVERTIIKIGELFDVGPVTYPAYPDTSVAVRSMDAHQKNVEQEKRDAEQESQKSDEEKREEERIQRENQRDIDKGYRLAGRIINRNRSA</sequence>
<comment type="caution">
    <text evidence="6">The sequence shown here is derived from an EMBL/GenBank/DDBJ whole genome shotgun (WGS) entry which is preliminary data.</text>
</comment>
<name>A0A0F9QNA4_9ZZZZ</name>
<evidence type="ECO:0000256" key="1">
    <source>
        <dbReference type="ARBA" id="ARBA00022612"/>
    </source>
</evidence>
<reference evidence="6" key="1">
    <citation type="journal article" date="2015" name="Nature">
        <title>Complex archaea that bridge the gap between prokaryotes and eukaryotes.</title>
        <authorList>
            <person name="Spang A."/>
            <person name="Saw J.H."/>
            <person name="Jorgensen S.L."/>
            <person name="Zaremba-Niedzwiedzka K."/>
            <person name="Martijn J."/>
            <person name="Lind A.E."/>
            <person name="van Eijk R."/>
            <person name="Schleper C."/>
            <person name="Guy L."/>
            <person name="Ettema T.J."/>
        </authorList>
    </citation>
    <scope>NUCLEOTIDE SEQUENCE</scope>
</reference>
<evidence type="ECO:0000256" key="2">
    <source>
        <dbReference type="ARBA" id="ARBA00022670"/>
    </source>
</evidence>
<evidence type="ECO:0000256" key="4">
    <source>
        <dbReference type="SAM" id="MobiDB-lite"/>
    </source>
</evidence>
<evidence type="ECO:0000259" key="5">
    <source>
        <dbReference type="Pfam" id="PF04586"/>
    </source>
</evidence>
<dbReference type="GO" id="GO:0008233">
    <property type="term" value="F:peptidase activity"/>
    <property type="evidence" value="ECO:0007669"/>
    <property type="project" value="UniProtKB-KW"/>
</dbReference>
<dbReference type="NCBIfam" id="TIGR01543">
    <property type="entry name" value="proheadase_HK97"/>
    <property type="match status" value="1"/>
</dbReference>
<dbReference type="GO" id="GO:0006508">
    <property type="term" value="P:proteolysis"/>
    <property type="evidence" value="ECO:0007669"/>
    <property type="project" value="UniProtKB-KW"/>
</dbReference>
<feature type="compositionally biased region" description="Basic and acidic residues" evidence="4">
    <location>
        <begin position="171"/>
        <end position="213"/>
    </location>
</feature>
<proteinExistence type="predicted"/>
<keyword evidence="1" id="KW-1188">Viral release from host cell</keyword>
<dbReference type="EMBL" id="LAZR01004646">
    <property type="protein sequence ID" value="KKN06773.1"/>
    <property type="molecule type" value="Genomic_DNA"/>
</dbReference>
<feature type="domain" description="Prohead serine protease" evidence="5">
    <location>
        <begin position="17"/>
        <end position="174"/>
    </location>
</feature>
<evidence type="ECO:0000256" key="3">
    <source>
        <dbReference type="ARBA" id="ARBA00022801"/>
    </source>
</evidence>
<organism evidence="6">
    <name type="scientific">marine sediment metagenome</name>
    <dbReference type="NCBI Taxonomy" id="412755"/>
    <lineage>
        <taxon>unclassified sequences</taxon>
        <taxon>metagenomes</taxon>
        <taxon>ecological metagenomes</taxon>
    </lineage>
</organism>
<dbReference type="AlphaFoldDB" id="A0A0F9QNA4"/>